<proteinExistence type="predicted"/>
<name>A0AAV4A6L9_9GAST</name>
<dbReference type="EMBL" id="BLXT01003580">
    <property type="protein sequence ID" value="GFO02373.1"/>
    <property type="molecule type" value="Genomic_DNA"/>
</dbReference>
<protein>
    <submittedName>
        <fullName evidence="2">Uncharacterized protein</fullName>
    </submittedName>
</protein>
<sequence length="90" mass="10030">MRGTDAHRHLAGELVDDADPAENDQSRENSAICENVDGRKRQGFNSEDTTGSTEECIYEQDQLNEAPWEMLKVKLRDVALPAEAKGVERA</sequence>
<feature type="compositionally biased region" description="Basic and acidic residues" evidence="1">
    <location>
        <begin position="1"/>
        <end position="11"/>
    </location>
</feature>
<feature type="region of interest" description="Disordered" evidence="1">
    <location>
        <begin position="1"/>
        <end position="56"/>
    </location>
</feature>
<gene>
    <name evidence="2" type="ORF">PoB_002887800</name>
</gene>
<evidence type="ECO:0000256" key="1">
    <source>
        <dbReference type="SAM" id="MobiDB-lite"/>
    </source>
</evidence>
<evidence type="ECO:0000313" key="2">
    <source>
        <dbReference type="EMBL" id="GFO02373.1"/>
    </source>
</evidence>
<dbReference type="AlphaFoldDB" id="A0AAV4A6L9"/>
<organism evidence="2 3">
    <name type="scientific">Plakobranchus ocellatus</name>
    <dbReference type="NCBI Taxonomy" id="259542"/>
    <lineage>
        <taxon>Eukaryota</taxon>
        <taxon>Metazoa</taxon>
        <taxon>Spiralia</taxon>
        <taxon>Lophotrochozoa</taxon>
        <taxon>Mollusca</taxon>
        <taxon>Gastropoda</taxon>
        <taxon>Heterobranchia</taxon>
        <taxon>Euthyneura</taxon>
        <taxon>Panpulmonata</taxon>
        <taxon>Sacoglossa</taxon>
        <taxon>Placobranchoidea</taxon>
        <taxon>Plakobranchidae</taxon>
        <taxon>Plakobranchus</taxon>
    </lineage>
</organism>
<feature type="compositionally biased region" description="Polar residues" evidence="1">
    <location>
        <begin position="43"/>
        <end position="53"/>
    </location>
</feature>
<comment type="caution">
    <text evidence="2">The sequence shown here is derived from an EMBL/GenBank/DDBJ whole genome shotgun (WGS) entry which is preliminary data.</text>
</comment>
<dbReference type="Proteomes" id="UP000735302">
    <property type="component" value="Unassembled WGS sequence"/>
</dbReference>
<evidence type="ECO:0000313" key="3">
    <source>
        <dbReference type="Proteomes" id="UP000735302"/>
    </source>
</evidence>
<reference evidence="2 3" key="1">
    <citation type="journal article" date="2021" name="Elife">
        <title>Chloroplast acquisition without the gene transfer in kleptoplastic sea slugs, Plakobranchus ocellatus.</title>
        <authorList>
            <person name="Maeda T."/>
            <person name="Takahashi S."/>
            <person name="Yoshida T."/>
            <person name="Shimamura S."/>
            <person name="Takaki Y."/>
            <person name="Nagai Y."/>
            <person name="Toyoda A."/>
            <person name="Suzuki Y."/>
            <person name="Arimoto A."/>
            <person name="Ishii H."/>
            <person name="Satoh N."/>
            <person name="Nishiyama T."/>
            <person name="Hasebe M."/>
            <person name="Maruyama T."/>
            <person name="Minagawa J."/>
            <person name="Obokata J."/>
            <person name="Shigenobu S."/>
        </authorList>
    </citation>
    <scope>NUCLEOTIDE SEQUENCE [LARGE SCALE GENOMIC DNA]</scope>
</reference>
<accession>A0AAV4A6L9</accession>
<keyword evidence="3" id="KW-1185">Reference proteome</keyword>